<sequence length="407" mass="45235">MRPSHLPACAAVLLTGLSALPAQAMDIYLNGFADFRTVATSAEKSWLDGGLGKTRYGGDGKSGSVTEEFAEADVMGVWKVAQGLDVQGQIRIDPKQKTIFDVIESYARWHPAFASDVTIKVGAFFPPISLENDGPGWTPTYTLTPSAINSWVGDELRTIGGEINYTWHGDIGRVDLFGAVYGWNDPAGALLSVRGWTFNDRPVGLLDRPREPDATADSFRQPPIRIDMYREIDDTPGWYAGATWQKPGLPRLSVMRYDNNADPSAFRVQLAWETRFWSASLEQRLPYGFVLMSQAMRGVTIIAPTPDSRSTTQFESAYVLLGYDWRDFRFGFRVDAFGTAERGPADRVNFSEHGKAEVLSAAWRATRYLTLTGELMNIDSNRPLRTVLDQPADTANRQFQLSVRLSI</sequence>
<feature type="signal peptide" evidence="1">
    <location>
        <begin position="1"/>
        <end position="24"/>
    </location>
</feature>
<dbReference type="AlphaFoldDB" id="A0A560HFI0"/>
<reference evidence="2 3" key="1">
    <citation type="submission" date="2019-06" db="EMBL/GenBank/DDBJ databases">
        <title>Genomic Encyclopedia of Type Strains, Phase IV (KMG-V): Genome sequencing to study the core and pangenomes of soil and plant-associated prokaryotes.</title>
        <authorList>
            <person name="Whitman W."/>
        </authorList>
    </citation>
    <scope>NUCLEOTIDE SEQUENCE [LARGE SCALE GENOMIC DNA]</scope>
    <source>
        <strain evidence="2 3">BR 11622</strain>
    </source>
</reference>
<dbReference type="RefSeq" id="WP_145729609.1">
    <property type="nucleotide sequence ID" value="NZ_VITR01000002.1"/>
</dbReference>
<evidence type="ECO:0008006" key="4">
    <source>
        <dbReference type="Google" id="ProtNLM"/>
    </source>
</evidence>
<keyword evidence="1" id="KW-0732">Signal</keyword>
<organism evidence="2 3">
    <name type="scientific">Nitrospirillum amazonense</name>
    <dbReference type="NCBI Taxonomy" id="28077"/>
    <lineage>
        <taxon>Bacteria</taxon>
        <taxon>Pseudomonadati</taxon>
        <taxon>Pseudomonadota</taxon>
        <taxon>Alphaproteobacteria</taxon>
        <taxon>Rhodospirillales</taxon>
        <taxon>Azospirillaceae</taxon>
        <taxon>Nitrospirillum</taxon>
    </lineage>
</organism>
<evidence type="ECO:0000313" key="2">
    <source>
        <dbReference type="EMBL" id="TWB45186.1"/>
    </source>
</evidence>
<dbReference type="EMBL" id="VITR01000002">
    <property type="protein sequence ID" value="TWB45186.1"/>
    <property type="molecule type" value="Genomic_DNA"/>
</dbReference>
<accession>A0A560HFI0</accession>
<dbReference type="OrthoDB" id="7531957at2"/>
<gene>
    <name evidence="2" type="ORF">FBZ90_102140</name>
</gene>
<keyword evidence="3" id="KW-1185">Reference proteome</keyword>
<evidence type="ECO:0000313" key="3">
    <source>
        <dbReference type="Proteomes" id="UP000315751"/>
    </source>
</evidence>
<evidence type="ECO:0000256" key="1">
    <source>
        <dbReference type="SAM" id="SignalP"/>
    </source>
</evidence>
<dbReference type="Proteomes" id="UP000315751">
    <property type="component" value="Unassembled WGS sequence"/>
</dbReference>
<feature type="chain" id="PRO_5021903648" description="Porin" evidence="1">
    <location>
        <begin position="25"/>
        <end position="407"/>
    </location>
</feature>
<name>A0A560HFI0_9PROT</name>
<protein>
    <recommendedName>
        <fullName evidence="4">Porin</fullName>
    </recommendedName>
</protein>
<comment type="caution">
    <text evidence="2">The sequence shown here is derived from an EMBL/GenBank/DDBJ whole genome shotgun (WGS) entry which is preliminary data.</text>
</comment>
<proteinExistence type="predicted"/>